<protein>
    <submittedName>
        <fullName evidence="3">SusD family outer membrane protein</fullName>
    </submittedName>
</protein>
<dbReference type="EMBL" id="HG934468">
    <property type="protein sequence ID" value="CDN32379.1"/>
    <property type="molecule type" value="Genomic_DNA"/>
</dbReference>
<gene>
    <name evidence="3" type="ORF">BN938_2307</name>
</gene>
<dbReference type="Proteomes" id="UP000027616">
    <property type="component" value="Chromosome I"/>
</dbReference>
<evidence type="ECO:0000313" key="4">
    <source>
        <dbReference type="Proteomes" id="UP000027616"/>
    </source>
</evidence>
<sequence length="514" mass="58185">MKKIYCTVCLLVVLCMASACGDFFLDKMPDRRTELDSNQKIRDLLVSAYPTSDPMMIYEHRTDNVMDNGKKYGSEMITLFENYHWKDISDTGSDSPEGLWRGCYGAIAAANQALGAIQRIGSSKENNSAKGEALICRAYAHFLLANTFCMPYVEATAKTDMGIPYVEEPETFVGKKYERGTVESVYEKLARDIEEGFPLIDDNAYSVPIYHFTRRAAAAFACRFYLFYGKYEQALKYADMAIDDDPSASLRDMISYSVLVSRKDIHHKFISKDEPANLLLVALYSLWGRNYGARNERYGNSIEMVRRTLYQSTGPWGRVLPGFDKLFGSGVSVDQPKYDLIFESTNVQAGIGFAHVVQMAFTVDETLLCRAEAKVMLKRYDEAARDLSLYYVKKGGKAASATEIVEYYTKRRDADQKEFEGGTLAPWLMLVKPFNAPFVIESGTQEMMLQAVLHVRRIEDIWGGLRWLHLRRFGIEVEHNIDEDNSIKLSATDLRRVIQLPKSVISAGLPANPR</sequence>
<keyword evidence="4" id="KW-1185">Reference proteome</keyword>
<dbReference type="HOGENOM" id="CLU_015553_2_0_10"/>
<dbReference type="SUPFAM" id="SSF48452">
    <property type="entry name" value="TPR-like"/>
    <property type="match status" value="1"/>
</dbReference>
<evidence type="ECO:0000259" key="2">
    <source>
        <dbReference type="Pfam" id="PF14322"/>
    </source>
</evidence>
<dbReference type="STRING" id="1433126.BN938_2307"/>
<dbReference type="KEGG" id="rbc:BN938_2307"/>
<name>A0A060RE56_9BACT</name>
<dbReference type="Gene3D" id="1.25.40.390">
    <property type="match status" value="1"/>
</dbReference>
<evidence type="ECO:0000313" key="3">
    <source>
        <dbReference type="EMBL" id="CDN32379.1"/>
    </source>
</evidence>
<feature type="chain" id="PRO_5001590857" evidence="1">
    <location>
        <begin position="22"/>
        <end position="514"/>
    </location>
</feature>
<accession>A0A060RE56</accession>
<dbReference type="InterPro" id="IPR033985">
    <property type="entry name" value="SusD-like_N"/>
</dbReference>
<proteinExistence type="predicted"/>
<dbReference type="PROSITE" id="PS51257">
    <property type="entry name" value="PROKAR_LIPOPROTEIN"/>
    <property type="match status" value="1"/>
</dbReference>
<keyword evidence="1" id="KW-0732">Signal</keyword>
<dbReference type="eggNOG" id="COG0388">
    <property type="taxonomic scope" value="Bacteria"/>
</dbReference>
<dbReference type="AlphaFoldDB" id="A0A060RE56"/>
<feature type="signal peptide" evidence="1">
    <location>
        <begin position="1"/>
        <end position="21"/>
    </location>
</feature>
<dbReference type="OrthoDB" id="1147023at2"/>
<feature type="domain" description="SusD-like N-terminal" evidence="2">
    <location>
        <begin position="24"/>
        <end position="226"/>
    </location>
</feature>
<evidence type="ECO:0000256" key="1">
    <source>
        <dbReference type="SAM" id="SignalP"/>
    </source>
</evidence>
<dbReference type="PATRIC" id="fig|1433126.3.peg.2279"/>
<organism evidence="3 4">
    <name type="scientific">Mucinivorans hirudinis</name>
    <dbReference type="NCBI Taxonomy" id="1433126"/>
    <lineage>
        <taxon>Bacteria</taxon>
        <taxon>Pseudomonadati</taxon>
        <taxon>Bacteroidota</taxon>
        <taxon>Bacteroidia</taxon>
        <taxon>Bacteroidales</taxon>
        <taxon>Rikenellaceae</taxon>
        <taxon>Mucinivorans</taxon>
    </lineage>
</organism>
<dbReference type="InterPro" id="IPR011990">
    <property type="entry name" value="TPR-like_helical_dom_sf"/>
</dbReference>
<reference evidence="3 4" key="1">
    <citation type="journal article" date="2015" name="Genome Announc.">
        <title>Complete Genome Sequence of the Novel Leech Symbiont Mucinivorans hirudinis M3T.</title>
        <authorList>
            <person name="Nelson M.C."/>
            <person name="Bomar L."/>
            <person name="Graf J."/>
        </authorList>
    </citation>
    <scope>NUCLEOTIDE SEQUENCE [LARGE SCALE GENOMIC DNA]</scope>
    <source>
        <strain evidence="4">M3</strain>
    </source>
</reference>
<dbReference type="Pfam" id="PF14322">
    <property type="entry name" value="SusD-like_3"/>
    <property type="match status" value="1"/>
</dbReference>